<reference evidence="2" key="1">
    <citation type="submission" date="2024-05" db="EMBL/GenBank/DDBJ databases">
        <title>30 novel species of actinomycetes from the DSMZ collection.</title>
        <authorList>
            <person name="Nouioui I."/>
        </authorList>
    </citation>
    <scope>NUCLEOTIDE SEQUENCE</scope>
    <source>
        <strain evidence="2">DSM 40473</strain>
    </source>
</reference>
<accession>A0ABU2SF03</accession>
<keyword evidence="1" id="KW-1133">Transmembrane helix</keyword>
<keyword evidence="3" id="KW-1185">Reference proteome</keyword>
<evidence type="ECO:0000256" key="1">
    <source>
        <dbReference type="SAM" id="Phobius"/>
    </source>
</evidence>
<feature type="transmembrane region" description="Helical" evidence="1">
    <location>
        <begin position="124"/>
        <end position="141"/>
    </location>
</feature>
<keyword evidence="1" id="KW-0812">Transmembrane</keyword>
<evidence type="ECO:0000313" key="3">
    <source>
        <dbReference type="Proteomes" id="UP001180531"/>
    </source>
</evidence>
<sequence length="366" mass="38576">MTDSMWTTKRGSLGERWRDRPRRVGRAALGWAVAQGAFALACGPTGALPSGDDSRLTRWLSWYVTVVSVPTVGAVVYALRNPGRPAVRRLLWAVCGLSALSAFSLLMDVVGLLFGQGVDSTPRAVLHALGLVGVVLLAATARAHSSTGCPRCGAPHTARTAARPAPSAASRRVHAFAWAGSLAFAPYAWMKTTWVTGGTFAGITDDDVLAGARRNGASDLWLTLESWGVDGTALLAALGVFLLFGLIRPWGQVFPRWTLLLSGRRVPRWLPLAPALIGVGTLLPYGVVGVGYVSLATAGVLPVRRGDFPTADDTLLVAWIGLTAFAVYGVALAVAARSYWFRTRPVCPGTMGSGADGPAFRPLNAC</sequence>
<feature type="transmembrane region" description="Helical" evidence="1">
    <location>
        <begin position="60"/>
        <end position="79"/>
    </location>
</feature>
<feature type="transmembrane region" description="Helical" evidence="1">
    <location>
        <begin position="315"/>
        <end position="335"/>
    </location>
</feature>
<feature type="transmembrane region" description="Helical" evidence="1">
    <location>
        <begin position="272"/>
        <end position="295"/>
    </location>
</feature>
<dbReference type="EMBL" id="JAVRFI010000001">
    <property type="protein sequence ID" value="MDT0447561.1"/>
    <property type="molecule type" value="Genomic_DNA"/>
</dbReference>
<comment type="caution">
    <text evidence="2">The sequence shown here is derived from an EMBL/GenBank/DDBJ whole genome shotgun (WGS) entry which is preliminary data.</text>
</comment>
<name>A0ABU2SF03_9ACTN</name>
<dbReference type="Proteomes" id="UP001180531">
    <property type="component" value="Unassembled WGS sequence"/>
</dbReference>
<feature type="transmembrane region" description="Helical" evidence="1">
    <location>
        <begin position="173"/>
        <end position="190"/>
    </location>
</feature>
<proteinExistence type="predicted"/>
<keyword evidence="1" id="KW-0472">Membrane</keyword>
<protein>
    <submittedName>
        <fullName evidence="2">Uncharacterized protein</fullName>
    </submittedName>
</protein>
<feature type="transmembrane region" description="Helical" evidence="1">
    <location>
        <begin position="28"/>
        <end position="48"/>
    </location>
</feature>
<dbReference type="RefSeq" id="WP_311606866.1">
    <property type="nucleotide sequence ID" value="NZ_JAVRFI010000001.1"/>
</dbReference>
<organism evidence="2 3">
    <name type="scientific">Streptomyces hesseae</name>
    <dbReference type="NCBI Taxonomy" id="3075519"/>
    <lineage>
        <taxon>Bacteria</taxon>
        <taxon>Bacillati</taxon>
        <taxon>Actinomycetota</taxon>
        <taxon>Actinomycetes</taxon>
        <taxon>Kitasatosporales</taxon>
        <taxon>Streptomycetaceae</taxon>
        <taxon>Streptomyces</taxon>
    </lineage>
</organism>
<gene>
    <name evidence="2" type="ORF">RM609_00365</name>
</gene>
<feature type="transmembrane region" description="Helical" evidence="1">
    <location>
        <begin position="91"/>
        <end position="118"/>
    </location>
</feature>
<feature type="transmembrane region" description="Helical" evidence="1">
    <location>
        <begin position="231"/>
        <end position="251"/>
    </location>
</feature>
<evidence type="ECO:0000313" key="2">
    <source>
        <dbReference type="EMBL" id="MDT0447561.1"/>
    </source>
</evidence>